<protein>
    <recommendedName>
        <fullName evidence="3">Transporter substrate-binding domain-containing protein</fullName>
    </recommendedName>
</protein>
<organism evidence="1 2">
    <name type="scientific">Extibacter muris</name>
    <dbReference type="NCBI Taxonomy" id="1796622"/>
    <lineage>
        <taxon>Bacteria</taxon>
        <taxon>Bacillati</taxon>
        <taxon>Bacillota</taxon>
        <taxon>Clostridia</taxon>
        <taxon>Lachnospirales</taxon>
        <taxon>Lachnospiraceae</taxon>
        <taxon>Extibacter</taxon>
    </lineage>
</organism>
<reference evidence="1 2" key="1">
    <citation type="journal article" date="2016" name="Nat. Microbiol.">
        <title>The Mouse Intestinal Bacterial Collection (miBC) provides host-specific insight into cultured diversity and functional potential of the gut microbiota.</title>
        <authorList>
            <person name="Lagkouvardos I."/>
            <person name="Pukall R."/>
            <person name="Abt B."/>
            <person name="Foesel B.U."/>
            <person name="Meier-Kolthoff J.P."/>
            <person name="Kumar N."/>
            <person name="Bresciani A."/>
            <person name="Martinez I."/>
            <person name="Just S."/>
            <person name="Ziegler C."/>
            <person name="Brugiroux S."/>
            <person name="Garzetti D."/>
            <person name="Wenning M."/>
            <person name="Bui T.P."/>
            <person name="Wang J."/>
            <person name="Hugenholtz F."/>
            <person name="Plugge C.M."/>
            <person name="Peterson D.A."/>
            <person name="Hornef M.W."/>
            <person name="Baines J.F."/>
            <person name="Smidt H."/>
            <person name="Walter J."/>
            <person name="Kristiansen K."/>
            <person name="Nielsen H.B."/>
            <person name="Haller D."/>
            <person name="Overmann J."/>
            <person name="Stecher B."/>
            <person name="Clavel T."/>
        </authorList>
    </citation>
    <scope>NUCLEOTIDE SEQUENCE [LARGE SCALE GENOMIC DNA]</scope>
    <source>
        <strain evidence="1 2">DSM 28560</strain>
    </source>
</reference>
<sequence>MRINKIAAAVFGIFLTAGVAASILLPKEERRNKEAEIKIGAGDDISGVLMDETVRNLSKEYEVTQSLESSSFQDCCSNTAQWALNAKEINVGFYCTHIAKHTVEQNQDVELYGPVIMNGETIVYKKDWEKVGNLAVTQGREQSKALAQETYPQIQGFNEITQKGILYSVEDEQVDAAILDVTKAAQVQEYKDKPLSGTDYISYVLVVDKEFEQTEEFESFLKSYNRAVSRLNDKGYLAEVLGVEISWLDNKNIKFLTLEETGED</sequence>
<accession>A0A4R4FE34</accession>
<comment type="caution">
    <text evidence="1">The sequence shown here is derived from an EMBL/GenBank/DDBJ whole genome shotgun (WGS) entry which is preliminary data.</text>
</comment>
<gene>
    <name evidence="1" type="ORF">E1963_08615</name>
</gene>
<dbReference type="RefSeq" id="WP_132277162.1">
    <property type="nucleotide sequence ID" value="NZ_JAOBST010000007.1"/>
</dbReference>
<keyword evidence="2" id="KW-1185">Reference proteome</keyword>
<proteinExistence type="predicted"/>
<evidence type="ECO:0000313" key="2">
    <source>
        <dbReference type="Proteomes" id="UP000295710"/>
    </source>
</evidence>
<evidence type="ECO:0000313" key="1">
    <source>
        <dbReference type="EMBL" id="TDA21817.1"/>
    </source>
</evidence>
<evidence type="ECO:0008006" key="3">
    <source>
        <dbReference type="Google" id="ProtNLM"/>
    </source>
</evidence>
<dbReference type="EMBL" id="SMMX01000006">
    <property type="protein sequence ID" value="TDA21817.1"/>
    <property type="molecule type" value="Genomic_DNA"/>
</dbReference>
<name>A0A4R4FE34_9FIRM</name>
<dbReference type="AlphaFoldDB" id="A0A4R4FE34"/>
<dbReference type="NCBIfam" id="NF040727">
    <property type="entry name" value="SBP_SaoB_CU"/>
    <property type="match status" value="1"/>
</dbReference>
<dbReference type="Proteomes" id="UP000295710">
    <property type="component" value="Unassembled WGS sequence"/>
</dbReference>